<evidence type="ECO:0000313" key="5">
    <source>
        <dbReference type="EMBL" id="CAF4114772.1"/>
    </source>
</evidence>
<dbReference type="EMBL" id="CAJNOE010000011">
    <property type="protein sequence ID" value="CAF0724379.1"/>
    <property type="molecule type" value="Genomic_DNA"/>
</dbReference>
<evidence type="ECO:0000313" key="3">
    <source>
        <dbReference type="EMBL" id="CAF1312172.1"/>
    </source>
</evidence>
<evidence type="ECO:0000313" key="6">
    <source>
        <dbReference type="Proteomes" id="UP000663868"/>
    </source>
</evidence>
<dbReference type="Proteomes" id="UP000663845">
    <property type="component" value="Unassembled WGS sequence"/>
</dbReference>
<dbReference type="AlphaFoldDB" id="A0A819VV38"/>
<feature type="region of interest" description="Disordered" evidence="1">
    <location>
        <begin position="1"/>
        <end position="23"/>
    </location>
</feature>
<dbReference type="EMBL" id="CAJOAZ010000626">
    <property type="protein sequence ID" value="CAF3686187.1"/>
    <property type="molecule type" value="Genomic_DNA"/>
</dbReference>
<dbReference type="Proteomes" id="UP000663844">
    <property type="component" value="Unassembled WGS sequence"/>
</dbReference>
<dbReference type="EMBL" id="CAJNOG010000604">
    <property type="protein sequence ID" value="CAF1312172.1"/>
    <property type="molecule type" value="Genomic_DNA"/>
</dbReference>
<name>A0A819VV38_9BILA</name>
<gene>
    <name evidence="2" type="ORF">IZO911_LOCUS2271</name>
    <name evidence="3" type="ORF">JYZ213_LOCUS32918</name>
    <name evidence="5" type="ORF">KXQ929_LOCUS35290</name>
    <name evidence="4" type="ORF">OXD698_LOCUS11269</name>
</gene>
<dbReference type="Proteomes" id="UP000663868">
    <property type="component" value="Unassembled WGS sequence"/>
</dbReference>
<evidence type="ECO:0000256" key="1">
    <source>
        <dbReference type="SAM" id="MobiDB-lite"/>
    </source>
</evidence>
<sequence length="93" mass="10670">MNISSTASQQRSDVGGKESSSISSFDEYLLDNTSSSYTKEESDLLIENNNDIYEELFHELLNNISLKSQIQHEIDEFKLYENITTRTNNEGKQ</sequence>
<accession>A0A819VV38</accession>
<comment type="caution">
    <text evidence="5">The sequence shown here is derived from an EMBL/GenBank/DDBJ whole genome shotgun (WGS) entry which is preliminary data.</text>
</comment>
<proteinExistence type="predicted"/>
<dbReference type="EMBL" id="CAJOBB010005076">
    <property type="protein sequence ID" value="CAF4114772.1"/>
    <property type="molecule type" value="Genomic_DNA"/>
</dbReference>
<reference evidence="5" key="1">
    <citation type="submission" date="2021-02" db="EMBL/GenBank/DDBJ databases">
        <authorList>
            <person name="Nowell W R."/>
        </authorList>
    </citation>
    <scope>NUCLEOTIDE SEQUENCE</scope>
</reference>
<protein>
    <submittedName>
        <fullName evidence="5">Uncharacterized protein</fullName>
    </submittedName>
</protein>
<organism evidence="5 6">
    <name type="scientific">Adineta steineri</name>
    <dbReference type="NCBI Taxonomy" id="433720"/>
    <lineage>
        <taxon>Eukaryota</taxon>
        <taxon>Metazoa</taxon>
        <taxon>Spiralia</taxon>
        <taxon>Gnathifera</taxon>
        <taxon>Rotifera</taxon>
        <taxon>Eurotatoria</taxon>
        <taxon>Bdelloidea</taxon>
        <taxon>Adinetida</taxon>
        <taxon>Adinetidae</taxon>
        <taxon>Adineta</taxon>
    </lineage>
</organism>
<evidence type="ECO:0000313" key="4">
    <source>
        <dbReference type="EMBL" id="CAF3686187.1"/>
    </source>
</evidence>
<evidence type="ECO:0000313" key="2">
    <source>
        <dbReference type="EMBL" id="CAF0724379.1"/>
    </source>
</evidence>
<dbReference type="Proteomes" id="UP000663860">
    <property type="component" value="Unassembled WGS sequence"/>
</dbReference>